<feature type="transmembrane region" description="Helical" evidence="4">
    <location>
        <begin position="50"/>
        <end position="69"/>
    </location>
</feature>
<dbReference type="Gene3D" id="3.30.565.10">
    <property type="entry name" value="Histidine kinase-like ATPase, C-terminal domain"/>
    <property type="match status" value="1"/>
</dbReference>
<evidence type="ECO:0000256" key="3">
    <source>
        <dbReference type="ARBA" id="ARBA00023012"/>
    </source>
</evidence>
<dbReference type="InterPro" id="IPR011712">
    <property type="entry name" value="Sig_transdc_His_kin_sub3_dim/P"/>
</dbReference>
<feature type="domain" description="Signal transduction histidine kinase subgroup 3 dimerisation and phosphoacceptor" evidence="5">
    <location>
        <begin position="232"/>
        <end position="300"/>
    </location>
</feature>
<dbReference type="RefSeq" id="WP_399657322.1">
    <property type="nucleotide sequence ID" value="NZ_JBITYG010000016.1"/>
</dbReference>
<dbReference type="InterPro" id="IPR050482">
    <property type="entry name" value="Sensor_HK_TwoCompSys"/>
</dbReference>
<protein>
    <submittedName>
        <fullName evidence="6">Sensor histidine kinase</fullName>
    </submittedName>
</protein>
<keyword evidence="2 6" id="KW-0418">Kinase</keyword>
<dbReference type="CDD" id="cd16917">
    <property type="entry name" value="HATPase_UhpB-NarQ-NarX-like"/>
    <property type="match status" value="1"/>
</dbReference>
<keyword evidence="4" id="KW-0472">Membrane</keyword>
<sequence>MGLHPAEIPLASGRAALPSRRPALPSGLRGADRVTAGRDRDRYRELMLRTVSWLIRAGAYGLIGVDVFLRASLGPVALPVTVAAYALCGVLLVVCATVINRSGTAPALPVLLGLITVVSAGVCAQEDVTSLVALGVIAVMDAGTEARLTAAWAVFGAGVVAAEAGALLTDASPAKALGIPLLLMLGLLAGFNRRAYRVRADQSAALLAQSEELRARSEELRAEQRRGAVLDERTRIAREIHDVLAHSIGALGIQIQAARALLADSPDVERADGVLAVAQRMASDGLTETRRAVHALRTDTLPLDEELARMTTIHEQRHGNPVALRVDGGPVPLPPDQTLALVRTAQESLVNAAKHAPHQPVTLTLTYGDDNVTMSITNPLGAAAAHGFATLDGGYGLTGMRERLLLLGGTLTADAADGRRWTVTATVPR</sequence>
<feature type="transmembrane region" description="Helical" evidence="4">
    <location>
        <begin position="174"/>
        <end position="191"/>
    </location>
</feature>
<accession>A0ABW8CI34</accession>
<feature type="transmembrane region" description="Helical" evidence="4">
    <location>
        <begin position="111"/>
        <end position="137"/>
    </location>
</feature>
<evidence type="ECO:0000313" key="6">
    <source>
        <dbReference type="EMBL" id="MFI9106109.1"/>
    </source>
</evidence>
<proteinExistence type="predicted"/>
<name>A0ABW8CI34_9ACTN</name>
<dbReference type="EMBL" id="JBITYG010000016">
    <property type="protein sequence ID" value="MFI9106109.1"/>
    <property type="molecule type" value="Genomic_DNA"/>
</dbReference>
<dbReference type="PANTHER" id="PTHR24421">
    <property type="entry name" value="NITRATE/NITRITE SENSOR PROTEIN NARX-RELATED"/>
    <property type="match status" value="1"/>
</dbReference>
<dbReference type="Pfam" id="PF07730">
    <property type="entry name" value="HisKA_3"/>
    <property type="match status" value="1"/>
</dbReference>
<evidence type="ECO:0000313" key="7">
    <source>
        <dbReference type="Proteomes" id="UP001614394"/>
    </source>
</evidence>
<keyword evidence="4" id="KW-1133">Transmembrane helix</keyword>
<evidence type="ECO:0000256" key="4">
    <source>
        <dbReference type="SAM" id="Phobius"/>
    </source>
</evidence>
<reference evidence="6 7" key="1">
    <citation type="submission" date="2024-10" db="EMBL/GenBank/DDBJ databases">
        <title>The Natural Products Discovery Center: Release of the First 8490 Sequenced Strains for Exploring Actinobacteria Biosynthetic Diversity.</title>
        <authorList>
            <person name="Kalkreuter E."/>
            <person name="Kautsar S.A."/>
            <person name="Yang D."/>
            <person name="Bader C.D."/>
            <person name="Teijaro C.N."/>
            <person name="Fluegel L."/>
            <person name="Davis C.M."/>
            <person name="Simpson J.R."/>
            <person name="Lauterbach L."/>
            <person name="Steele A.D."/>
            <person name="Gui C."/>
            <person name="Meng S."/>
            <person name="Li G."/>
            <person name="Viehrig K."/>
            <person name="Ye F."/>
            <person name="Su P."/>
            <person name="Kiefer A.F."/>
            <person name="Nichols A."/>
            <person name="Cepeda A.J."/>
            <person name="Yan W."/>
            <person name="Fan B."/>
            <person name="Jiang Y."/>
            <person name="Adhikari A."/>
            <person name="Zheng C.-J."/>
            <person name="Schuster L."/>
            <person name="Cowan T.M."/>
            <person name="Smanski M.J."/>
            <person name="Chevrette M.G."/>
            <person name="De Carvalho L.P.S."/>
            <person name="Shen B."/>
        </authorList>
    </citation>
    <scope>NUCLEOTIDE SEQUENCE [LARGE SCALE GENOMIC DNA]</scope>
    <source>
        <strain evidence="6 7">NPDC053399</strain>
    </source>
</reference>
<dbReference type="InterPro" id="IPR036890">
    <property type="entry name" value="HATPase_C_sf"/>
</dbReference>
<dbReference type="Proteomes" id="UP001614394">
    <property type="component" value="Unassembled WGS sequence"/>
</dbReference>
<gene>
    <name evidence="6" type="ORF">ACIGXA_36955</name>
</gene>
<comment type="caution">
    <text evidence="6">The sequence shown here is derived from an EMBL/GenBank/DDBJ whole genome shotgun (WGS) entry which is preliminary data.</text>
</comment>
<evidence type="ECO:0000256" key="2">
    <source>
        <dbReference type="ARBA" id="ARBA00022777"/>
    </source>
</evidence>
<dbReference type="Gene3D" id="1.20.5.1930">
    <property type="match status" value="1"/>
</dbReference>
<organism evidence="6 7">
    <name type="scientific">Streptomyces fildesensis</name>
    <dbReference type="NCBI Taxonomy" id="375757"/>
    <lineage>
        <taxon>Bacteria</taxon>
        <taxon>Bacillati</taxon>
        <taxon>Actinomycetota</taxon>
        <taxon>Actinomycetes</taxon>
        <taxon>Kitasatosporales</taxon>
        <taxon>Streptomycetaceae</taxon>
        <taxon>Streptomyces</taxon>
    </lineage>
</organism>
<dbReference type="SUPFAM" id="SSF55874">
    <property type="entry name" value="ATPase domain of HSP90 chaperone/DNA topoisomerase II/histidine kinase"/>
    <property type="match status" value="1"/>
</dbReference>
<keyword evidence="3" id="KW-0902">Two-component regulatory system</keyword>
<keyword evidence="1" id="KW-0808">Transferase</keyword>
<feature type="transmembrane region" description="Helical" evidence="4">
    <location>
        <begin position="76"/>
        <end position="99"/>
    </location>
</feature>
<evidence type="ECO:0000259" key="5">
    <source>
        <dbReference type="Pfam" id="PF07730"/>
    </source>
</evidence>
<evidence type="ECO:0000256" key="1">
    <source>
        <dbReference type="ARBA" id="ARBA00022679"/>
    </source>
</evidence>
<keyword evidence="4" id="KW-0812">Transmembrane</keyword>
<dbReference type="GO" id="GO:0016301">
    <property type="term" value="F:kinase activity"/>
    <property type="evidence" value="ECO:0007669"/>
    <property type="project" value="UniProtKB-KW"/>
</dbReference>
<keyword evidence="7" id="KW-1185">Reference proteome</keyword>